<dbReference type="InterPro" id="IPR044543">
    <property type="entry name" value="YHJQ-like"/>
</dbReference>
<dbReference type="Proteomes" id="UP000272117">
    <property type="component" value="Unassembled WGS sequence"/>
</dbReference>
<proteinExistence type="predicted"/>
<evidence type="ECO:0000313" key="1">
    <source>
        <dbReference type="EMBL" id="RNI24070.1"/>
    </source>
</evidence>
<accession>A0A3M9MES3</accession>
<sequence>MHNSQYQPVIDALAACAAECEHCATACLQEDDVKMMVRCIQLDRDCSAICRVTADALARGSDNAKVFLEACAAICAACGEECEKHAPHMDHCRACAEACRRCEEACRSLAQQIY</sequence>
<protein>
    <submittedName>
        <fullName evidence="1">Four-helix bundle copper-binding protein</fullName>
    </submittedName>
</protein>
<gene>
    <name evidence="1" type="ORF">EFB08_16980</name>
</gene>
<organism evidence="1 2">
    <name type="scientific">Rufibacter latericius</name>
    <dbReference type="NCBI Taxonomy" id="2487040"/>
    <lineage>
        <taxon>Bacteria</taxon>
        <taxon>Pseudomonadati</taxon>
        <taxon>Bacteroidota</taxon>
        <taxon>Cytophagia</taxon>
        <taxon>Cytophagales</taxon>
        <taxon>Hymenobacteraceae</taxon>
        <taxon>Rufibacter</taxon>
    </lineage>
</organism>
<comment type="caution">
    <text evidence="1">The sequence shown here is derived from an EMBL/GenBank/DDBJ whole genome shotgun (WGS) entry which is preliminary data.</text>
</comment>
<dbReference type="AlphaFoldDB" id="A0A3M9MES3"/>
<dbReference type="OrthoDB" id="5396211at2"/>
<dbReference type="InterPro" id="IPR005560">
    <property type="entry name" value="Csp_YhjQ"/>
</dbReference>
<dbReference type="RefSeq" id="WP_123128158.1">
    <property type="nucleotide sequence ID" value="NZ_RJJD01000013.1"/>
</dbReference>
<dbReference type="Pfam" id="PF03860">
    <property type="entry name" value="Csp"/>
    <property type="match status" value="1"/>
</dbReference>
<dbReference type="CDD" id="cd08026">
    <property type="entry name" value="DUF326"/>
    <property type="match status" value="1"/>
</dbReference>
<dbReference type="Gene3D" id="1.20.1270.360">
    <property type="match status" value="1"/>
</dbReference>
<name>A0A3M9MES3_9BACT</name>
<keyword evidence="2" id="KW-1185">Reference proteome</keyword>
<evidence type="ECO:0000313" key="2">
    <source>
        <dbReference type="Proteomes" id="UP000272117"/>
    </source>
</evidence>
<dbReference type="PANTHER" id="PTHR37310">
    <property type="entry name" value="CYTOPLASMIC PROTEIN-RELATED"/>
    <property type="match status" value="1"/>
</dbReference>
<dbReference type="EMBL" id="RJJD01000013">
    <property type="protein sequence ID" value="RNI24070.1"/>
    <property type="molecule type" value="Genomic_DNA"/>
</dbReference>
<reference evidence="1 2" key="1">
    <citation type="submission" date="2018-11" db="EMBL/GenBank/DDBJ databases">
        <title>Rufibacter latericius sp. nov., isolated from water in Baiyang Lake.</title>
        <authorList>
            <person name="Yang Y."/>
        </authorList>
    </citation>
    <scope>NUCLEOTIDE SEQUENCE [LARGE SCALE GENOMIC DNA]</scope>
    <source>
        <strain evidence="1 2">R-22-1c-1</strain>
    </source>
</reference>
<dbReference type="PANTHER" id="PTHR37310:SF1">
    <property type="entry name" value="CYTOPLASMIC PROTEIN"/>
    <property type="match status" value="1"/>
</dbReference>